<feature type="compositionally biased region" description="Basic residues" evidence="11">
    <location>
        <begin position="399"/>
        <end position="417"/>
    </location>
</feature>
<keyword evidence="2" id="KW-0963">Cytoplasm</keyword>
<feature type="domain" description="Helicase ATP-binding" evidence="12">
    <location>
        <begin position="32"/>
        <end position="208"/>
    </location>
</feature>
<evidence type="ECO:0000256" key="2">
    <source>
        <dbReference type="ARBA" id="ARBA00022490"/>
    </source>
</evidence>
<dbReference type="OrthoDB" id="9785240at2"/>
<evidence type="ECO:0000259" key="12">
    <source>
        <dbReference type="PROSITE" id="PS51192"/>
    </source>
</evidence>
<dbReference type="InterPro" id="IPR050079">
    <property type="entry name" value="DEAD_box_RNA_helicase"/>
</dbReference>
<evidence type="ECO:0000256" key="5">
    <source>
        <dbReference type="ARBA" id="ARBA00022806"/>
    </source>
</evidence>
<comment type="caution">
    <text evidence="16">The sequence shown here is derived from an EMBL/GenBank/DDBJ whole genome shotgun (WGS) entry which is preliminary data.</text>
</comment>
<dbReference type="FunFam" id="3.40.50.300:FF:000108">
    <property type="entry name" value="ATP-dependent RNA helicase RhlE"/>
    <property type="match status" value="1"/>
</dbReference>
<dbReference type="Proteomes" id="UP000182367">
    <property type="component" value="Unassembled WGS sequence"/>
</dbReference>
<sequence length="417" mass="46370">MLFEDLSLSKSIQKAVFEEGYTNPTPIQEQAIPLILAGNDLIGCAQTGTGKTAAFAIPIIHQLHRIVGSSKKPKQIRALVVTPTRELAVQIGQSFDTYAKYTNLTQLTIFGGVSQNPQVDTLKSGVDILIATPGRLLDLHKQGFVNLDHLHVLVLDEADQMLDMGFVNDVKKIVKLTPKNRQTLFFSATMPIAIRELAEMFLTDPETVTVSPVSSTAENVEQRIYFVEKGEKRNLLYNLLQNDNLSDVLVFARTKHGADNIVKALRKKNVAAEAIHGDKSQNARQRVLDAFKNKELGVLVATDIAARGIDIDQLPYVINFDLPNIPETYVHRIGRTGRAGNGGIAISFCSKDEHGYWKDIQRLIKVDVKTISDHPYPWHSGSPNAQKEEKPKNSNRSGTAHKSRKSSASKQNKKRWY</sequence>
<dbReference type="EMBL" id="BJVF01000008">
    <property type="protein sequence ID" value="GEL12087.1"/>
    <property type="molecule type" value="Genomic_DNA"/>
</dbReference>
<dbReference type="Proteomes" id="UP000093226">
    <property type="component" value="Unassembled WGS sequence"/>
</dbReference>
<dbReference type="GO" id="GO:0009266">
    <property type="term" value="P:response to temperature stimulus"/>
    <property type="evidence" value="ECO:0007669"/>
    <property type="project" value="UniProtKB-ARBA"/>
</dbReference>
<dbReference type="PROSITE" id="PS51192">
    <property type="entry name" value="HELICASE_ATP_BIND_1"/>
    <property type="match status" value="1"/>
</dbReference>
<comment type="catalytic activity">
    <reaction evidence="8">
        <text>ATP + H2O = ADP + phosphate + H(+)</text>
        <dbReference type="Rhea" id="RHEA:13065"/>
        <dbReference type="ChEBI" id="CHEBI:15377"/>
        <dbReference type="ChEBI" id="CHEBI:15378"/>
        <dbReference type="ChEBI" id="CHEBI:30616"/>
        <dbReference type="ChEBI" id="CHEBI:43474"/>
        <dbReference type="ChEBI" id="CHEBI:456216"/>
        <dbReference type="EC" id="3.6.4.13"/>
    </reaction>
</comment>
<dbReference type="GO" id="GO:0003724">
    <property type="term" value="F:RNA helicase activity"/>
    <property type="evidence" value="ECO:0007669"/>
    <property type="project" value="UniProtKB-EC"/>
</dbReference>
<evidence type="ECO:0000259" key="13">
    <source>
        <dbReference type="PROSITE" id="PS51194"/>
    </source>
</evidence>
<evidence type="ECO:0000256" key="4">
    <source>
        <dbReference type="ARBA" id="ARBA00022801"/>
    </source>
</evidence>
<organism evidence="16 18">
    <name type="scientific">Flavobacterium glycines</name>
    <dbReference type="NCBI Taxonomy" id="551990"/>
    <lineage>
        <taxon>Bacteria</taxon>
        <taxon>Pseudomonadati</taxon>
        <taxon>Bacteroidota</taxon>
        <taxon>Flavobacteriia</taxon>
        <taxon>Flavobacteriales</taxon>
        <taxon>Flavobacteriaceae</taxon>
        <taxon>Flavobacterium</taxon>
    </lineage>
</organism>
<dbReference type="PANTHER" id="PTHR47959:SF13">
    <property type="entry name" value="ATP-DEPENDENT RNA HELICASE RHLE"/>
    <property type="match status" value="1"/>
</dbReference>
<evidence type="ECO:0000313" key="20">
    <source>
        <dbReference type="Proteomes" id="UP000321579"/>
    </source>
</evidence>
<feature type="short sequence motif" description="Q motif" evidence="10">
    <location>
        <begin position="1"/>
        <end position="29"/>
    </location>
</feature>
<dbReference type="Gene3D" id="3.40.50.300">
    <property type="entry name" value="P-loop containing nucleotide triphosphate hydrolases"/>
    <property type="match status" value="2"/>
</dbReference>
<evidence type="ECO:0000313" key="17">
    <source>
        <dbReference type="EMBL" id="SDJ89343.1"/>
    </source>
</evidence>
<reference evidence="18" key="1">
    <citation type="submission" date="2016-03" db="EMBL/GenBank/DDBJ databases">
        <title>Draft genome sequence of Paenibacillus glacialis DSM 22343.</title>
        <authorList>
            <person name="Shin S.-K."/>
            <person name="Yi H."/>
        </authorList>
    </citation>
    <scope>NUCLEOTIDE SEQUENCE [LARGE SCALE GENOMIC DNA]</scope>
    <source>
        <strain evidence="18">NBRC 105008</strain>
    </source>
</reference>
<accession>A0A1B9DJC2</accession>
<dbReference type="SMART" id="SM00487">
    <property type="entry name" value="DEXDc"/>
    <property type="match status" value="1"/>
</dbReference>
<dbReference type="Pfam" id="PF00271">
    <property type="entry name" value="Helicase_C"/>
    <property type="match status" value="1"/>
</dbReference>
<dbReference type="CDD" id="cd00268">
    <property type="entry name" value="DEADc"/>
    <property type="match status" value="1"/>
</dbReference>
<reference evidence="15 20" key="4">
    <citation type="submission" date="2019-07" db="EMBL/GenBank/DDBJ databases">
        <title>Whole genome shotgun sequence of Flavobacterium glycines NBRC 105008.</title>
        <authorList>
            <person name="Hosoyama A."/>
            <person name="Uohara A."/>
            <person name="Ohji S."/>
            <person name="Ichikawa N."/>
        </authorList>
    </citation>
    <scope>NUCLEOTIDE SEQUENCE [LARGE SCALE GENOMIC DNA]</scope>
    <source>
        <strain evidence="15 20">NBRC 105008</strain>
    </source>
</reference>
<keyword evidence="5 16" id="KW-0347">Helicase</keyword>
<evidence type="ECO:0000259" key="14">
    <source>
        <dbReference type="PROSITE" id="PS51195"/>
    </source>
</evidence>
<evidence type="ECO:0000256" key="1">
    <source>
        <dbReference type="ARBA" id="ARBA00012552"/>
    </source>
</evidence>
<dbReference type="AlphaFoldDB" id="A0A1B9DJC2"/>
<dbReference type="Pfam" id="PF00270">
    <property type="entry name" value="DEAD"/>
    <property type="match status" value="1"/>
</dbReference>
<dbReference type="Proteomes" id="UP000321579">
    <property type="component" value="Unassembled WGS sequence"/>
</dbReference>
<dbReference type="GO" id="GO:0042255">
    <property type="term" value="P:ribosome assembly"/>
    <property type="evidence" value="ECO:0007669"/>
    <property type="project" value="UniProtKB-ARBA"/>
</dbReference>
<dbReference type="PANTHER" id="PTHR47959">
    <property type="entry name" value="ATP-DEPENDENT RNA HELICASE RHLE-RELATED"/>
    <property type="match status" value="1"/>
</dbReference>
<evidence type="ECO:0000313" key="19">
    <source>
        <dbReference type="Proteomes" id="UP000182367"/>
    </source>
</evidence>
<dbReference type="InterPro" id="IPR014001">
    <property type="entry name" value="Helicase_ATP-bd"/>
</dbReference>
<dbReference type="RefSeq" id="WP_066329065.1">
    <property type="nucleotide sequence ID" value="NZ_BJVF01000008.1"/>
</dbReference>
<dbReference type="EC" id="3.6.4.13" evidence="1"/>
<dbReference type="STRING" id="551990.SAMN05192550_2948"/>
<dbReference type="CDD" id="cd18787">
    <property type="entry name" value="SF2_C_DEAD"/>
    <property type="match status" value="1"/>
</dbReference>
<dbReference type="InterPro" id="IPR044742">
    <property type="entry name" value="DEAD/DEAH_RhlB"/>
</dbReference>
<dbReference type="SMART" id="SM00490">
    <property type="entry name" value="HELICc"/>
    <property type="match status" value="1"/>
</dbReference>
<proteinExistence type="inferred from homology"/>
<dbReference type="EMBL" id="FNEO01000008">
    <property type="protein sequence ID" value="SDJ89343.1"/>
    <property type="molecule type" value="Genomic_DNA"/>
</dbReference>
<evidence type="ECO:0000256" key="6">
    <source>
        <dbReference type="ARBA" id="ARBA00022840"/>
    </source>
</evidence>
<dbReference type="PROSITE" id="PS51195">
    <property type="entry name" value="Q_MOTIF"/>
    <property type="match status" value="1"/>
</dbReference>
<keyword evidence="4" id="KW-0378">Hydrolase</keyword>
<reference evidence="16" key="2">
    <citation type="submission" date="2016-03" db="EMBL/GenBank/DDBJ databases">
        <authorList>
            <person name="Ploux O."/>
        </authorList>
    </citation>
    <scope>NUCLEOTIDE SEQUENCE</scope>
    <source>
        <strain evidence="16">NBRC 105008</strain>
    </source>
</reference>
<dbReference type="GO" id="GO:0016787">
    <property type="term" value="F:hydrolase activity"/>
    <property type="evidence" value="ECO:0007669"/>
    <property type="project" value="UniProtKB-KW"/>
</dbReference>
<dbReference type="PROSITE" id="PS51194">
    <property type="entry name" value="HELICASE_CTER"/>
    <property type="match status" value="1"/>
</dbReference>
<evidence type="ECO:0000256" key="10">
    <source>
        <dbReference type="PROSITE-ProRule" id="PRU00552"/>
    </source>
</evidence>
<evidence type="ECO:0000313" key="16">
    <source>
        <dbReference type="EMBL" id="OCB69804.1"/>
    </source>
</evidence>
<dbReference type="SUPFAM" id="SSF52540">
    <property type="entry name" value="P-loop containing nucleoside triphosphate hydrolases"/>
    <property type="match status" value="1"/>
</dbReference>
<evidence type="ECO:0000256" key="7">
    <source>
        <dbReference type="ARBA" id="ARBA00038437"/>
    </source>
</evidence>
<dbReference type="EMBL" id="LVEO01000024">
    <property type="protein sequence ID" value="OCB69804.1"/>
    <property type="molecule type" value="Genomic_DNA"/>
</dbReference>
<protein>
    <recommendedName>
        <fullName evidence="9">DEAD-box ATP-dependent RNA helicase RhpA</fullName>
        <ecNumber evidence="1">3.6.4.13</ecNumber>
    </recommendedName>
</protein>
<dbReference type="GO" id="GO:0003676">
    <property type="term" value="F:nucleic acid binding"/>
    <property type="evidence" value="ECO:0007669"/>
    <property type="project" value="InterPro"/>
</dbReference>
<name>A0A1B9DJC2_9FLAO</name>
<evidence type="ECO:0000256" key="9">
    <source>
        <dbReference type="ARBA" id="ARBA00074363"/>
    </source>
</evidence>
<keyword evidence="3" id="KW-0547">Nucleotide-binding</keyword>
<evidence type="ECO:0000256" key="3">
    <source>
        <dbReference type="ARBA" id="ARBA00022741"/>
    </source>
</evidence>
<dbReference type="InterPro" id="IPR001650">
    <property type="entry name" value="Helicase_C-like"/>
</dbReference>
<evidence type="ECO:0000256" key="8">
    <source>
        <dbReference type="ARBA" id="ARBA00047984"/>
    </source>
</evidence>
<dbReference type="InterPro" id="IPR027417">
    <property type="entry name" value="P-loop_NTPase"/>
</dbReference>
<reference evidence="17 19" key="3">
    <citation type="submission" date="2016-10" db="EMBL/GenBank/DDBJ databases">
        <authorList>
            <person name="Varghese N."/>
            <person name="Submissions S."/>
        </authorList>
    </citation>
    <scope>NUCLEOTIDE SEQUENCE [LARGE SCALE GENOMIC DNA]</scope>
    <source>
        <strain evidence="17 19">Gm-149</strain>
    </source>
</reference>
<feature type="domain" description="Helicase C-terminal" evidence="13">
    <location>
        <begin position="219"/>
        <end position="379"/>
    </location>
</feature>
<gene>
    <name evidence="16" type="ORF">FBGL_12885</name>
    <name evidence="15" type="ORF">FGL01_28260</name>
    <name evidence="17" type="ORF">SAMN05192550_2948</name>
</gene>
<keyword evidence="6" id="KW-0067">ATP-binding</keyword>
<comment type="similarity">
    <text evidence="7">Belongs to the DEAD box helicase family.</text>
</comment>
<feature type="region of interest" description="Disordered" evidence="11">
    <location>
        <begin position="375"/>
        <end position="417"/>
    </location>
</feature>
<evidence type="ECO:0000313" key="15">
    <source>
        <dbReference type="EMBL" id="GEL12087.1"/>
    </source>
</evidence>
<dbReference type="GO" id="GO:0005829">
    <property type="term" value="C:cytosol"/>
    <property type="evidence" value="ECO:0007669"/>
    <property type="project" value="TreeGrafter"/>
</dbReference>
<keyword evidence="19" id="KW-1185">Reference proteome</keyword>
<dbReference type="GO" id="GO:0005524">
    <property type="term" value="F:ATP binding"/>
    <property type="evidence" value="ECO:0007669"/>
    <property type="project" value="UniProtKB-KW"/>
</dbReference>
<evidence type="ECO:0000256" key="11">
    <source>
        <dbReference type="SAM" id="MobiDB-lite"/>
    </source>
</evidence>
<dbReference type="InterPro" id="IPR014014">
    <property type="entry name" value="RNA_helicase_DEAD_Q_motif"/>
</dbReference>
<feature type="domain" description="DEAD-box RNA helicase Q" evidence="14">
    <location>
        <begin position="1"/>
        <end position="29"/>
    </location>
</feature>
<evidence type="ECO:0000313" key="18">
    <source>
        <dbReference type="Proteomes" id="UP000093226"/>
    </source>
</evidence>
<dbReference type="InterPro" id="IPR011545">
    <property type="entry name" value="DEAD/DEAH_box_helicase_dom"/>
</dbReference>